<dbReference type="EMBL" id="CM046105">
    <property type="protein sequence ID" value="KAI8435418.1"/>
    <property type="molecule type" value="Genomic_DNA"/>
</dbReference>
<proteinExistence type="predicted"/>
<gene>
    <name evidence="1" type="ORF">MSG28_003725</name>
</gene>
<keyword evidence="2" id="KW-1185">Reference proteome</keyword>
<protein>
    <submittedName>
        <fullName evidence="1">Uncharacterized protein</fullName>
    </submittedName>
</protein>
<evidence type="ECO:0000313" key="1">
    <source>
        <dbReference type="EMBL" id="KAI8435418.1"/>
    </source>
</evidence>
<sequence>MGGAVSSGRDNGELIDNLVGGNYIRSRDVERVFRALDRADYMTREARDQAYKDVAWRHGPLHLSAPCIYSEVMEALELSPGLSFLNVGSGTGYLSTLVGLILGSGGISDGVEVHSAVVEYATKRLGQFIENSPVLDEFDFCEPRFYNGNALCLAPLQAPYDRVYCGAACPEEYENYFKQLIKIGGILVMPLNDNLVQVKRVGDAEWTSKNLLNVTFASLRIPDQQEAAELVHLDAQTPPRLQALARGAVRGALRGALCARHPELRAPPPRPPPAKKPCPRRICIPIEDESDVEGLNALHDLDRRSGAGEMNALLSLVLSMGPNRVAGALRCSGPDLLSSDDEPHHPAAPAEGEAGSDAERSAPLEAQAERLEDAQPADCRPRLPPAVPHPHSHSDATSTGSESEARGREAARRTRTRTRSLLHRELRGVLDMQPDSPDEEGSGSEARRRGARWSARRGRGRGARADGPDDMPAEVEIYLGKMGSGEAATSREMDWDAEDEDESDDSVEEAPAAADKPPRQKLDSGIGDMTPSTESSPTSAGCSRRLDDGDGEGDGDCGDEQEAAAREPSEPRAGSRRKRLKCGRYHYRNQQMMMEPCSESGESGDSGPSGVLGAARRRRRERRSSEGGDARRVRLSLLMKRSVKELPLPYALKKYVNLGRCFQF</sequence>
<reference evidence="1 2" key="1">
    <citation type="journal article" date="2022" name="Genome Biol. Evol.">
        <title>The Spruce Budworm Genome: Reconstructing the Evolutionary History of Antifreeze Proteins.</title>
        <authorList>
            <person name="Beliveau C."/>
            <person name="Gagne P."/>
            <person name="Picq S."/>
            <person name="Vernygora O."/>
            <person name="Keeling C.I."/>
            <person name="Pinkney K."/>
            <person name="Doucet D."/>
            <person name="Wen F."/>
            <person name="Johnston J.S."/>
            <person name="Maaroufi H."/>
            <person name="Boyle B."/>
            <person name="Laroche J."/>
            <person name="Dewar K."/>
            <person name="Juretic N."/>
            <person name="Blackburn G."/>
            <person name="Nisole A."/>
            <person name="Brunet B."/>
            <person name="Brandao M."/>
            <person name="Lumley L."/>
            <person name="Duan J."/>
            <person name="Quan G."/>
            <person name="Lucarotti C.J."/>
            <person name="Roe A.D."/>
            <person name="Sperling F.A.H."/>
            <person name="Levesque R.C."/>
            <person name="Cusson M."/>
        </authorList>
    </citation>
    <scope>NUCLEOTIDE SEQUENCE [LARGE SCALE GENOMIC DNA]</scope>
    <source>
        <strain evidence="1">Glfc:IPQL:Cfum</strain>
    </source>
</reference>
<organism evidence="1 2">
    <name type="scientific">Choristoneura fumiferana</name>
    <name type="common">Spruce budworm moth</name>
    <name type="synonym">Archips fumiferana</name>
    <dbReference type="NCBI Taxonomy" id="7141"/>
    <lineage>
        <taxon>Eukaryota</taxon>
        <taxon>Metazoa</taxon>
        <taxon>Ecdysozoa</taxon>
        <taxon>Arthropoda</taxon>
        <taxon>Hexapoda</taxon>
        <taxon>Insecta</taxon>
        <taxon>Pterygota</taxon>
        <taxon>Neoptera</taxon>
        <taxon>Endopterygota</taxon>
        <taxon>Lepidoptera</taxon>
        <taxon>Glossata</taxon>
        <taxon>Ditrysia</taxon>
        <taxon>Tortricoidea</taxon>
        <taxon>Tortricidae</taxon>
        <taxon>Tortricinae</taxon>
        <taxon>Choristoneura</taxon>
    </lineage>
</organism>
<accession>A0ACC0KG61</accession>
<comment type="caution">
    <text evidence="1">The sequence shown here is derived from an EMBL/GenBank/DDBJ whole genome shotgun (WGS) entry which is preliminary data.</text>
</comment>
<evidence type="ECO:0000313" key="2">
    <source>
        <dbReference type="Proteomes" id="UP001064048"/>
    </source>
</evidence>
<dbReference type="Proteomes" id="UP001064048">
    <property type="component" value="Chromosome 5"/>
</dbReference>
<name>A0ACC0KG61_CHOFU</name>